<reference evidence="1 2" key="1">
    <citation type="submission" date="2020-05" db="EMBL/GenBank/DDBJ databases">
        <authorList>
            <person name="Campoy J."/>
            <person name="Schneeberger K."/>
            <person name="Spophaly S."/>
        </authorList>
    </citation>
    <scope>NUCLEOTIDE SEQUENCE [LARGE SCALE GENOMIC DNA]</scope>
    <source>
        <strain evidence="1">PruArmRojPasFocal</strain>
    </source>
</reference>
<evidence type="ECO:0000313" key="1">
    <source>
        <dbReference type="EMBL" id="CAB4285999.1"/>
    </source>
</evidence>
<gene>
    <name evidence="1" type="ORF">CURHAP_LOCUS42399</name>
</gene>
<dbReference type="Proteomes" id="UP000507222">
    <property type="component" value="Unassembled WGS sequence"/>
</dbReference>
<sequence length="105" mass="11997">MPLSSSHQSSAAVIDAIFIPDFVDTRKLTQVDTTTKKTYNLFDRKEIRETGEEVMVIVTVNDDNVLKNRSRDLARGGMPKTSDLPSNFRRQIRETKEKMSWSSMS</sequence>
<evidence type="ECO:0000313" key="2">
    <source>
        <dbReference type="Proteomes" id="UP000507222"/>
    </source>
</evidence>
<dbReference type="EMBL" id="CAEKDK010000007">
    <property type="protein sequence ID" value="CAB4285999.1"/>
    <property type="molecule type" value="Genomic_DNA"/>
</dbReference>
<protein>
    <submittedName>
        <fullName evidence="1">Uncharacterized protein</fullName>
    </submittedName>
</protein>
<dbReference type="AlphaFoldDB" id="A0A6J5VAD7"/>
<accession>A0A6J5VAD7</accession>
<proteinExistence type="predicted"/>
<organism evidence="1 2">
    <name type="scientific">Prunus armeniaca</name>
    <name type="common">Apricot</name>
    <name type="synonym">Armeniaca vulgaris</name>
    <dbReference type="NCBI Taxonomy" id="36596"/>
    <lineage>
        <taxon>Eukaryota</taxon>
        <taxon>Viridiplantae</taxon>
        <taxon>Streptophyta</taxon>
        <taxon>Embryophyta</taxon>
        <taxon>Tracheophyta</taxon>
        <taxon>Spermatophyta</taxon>
        <taxon>Magnoliopsida</taxon>
        <taxon>eudicotyledons</taxon>
        <taxon>Gunneridae</taxon>
        <taxon>Pentapetalae</taxon>
        <taxon>rosids</taxon>
        <taxon>fabids</taxon>
        <taxon>Rosales</taxon>
        <taxon>Rosaceae</taxon>
        <taxon>Amygdaloideae</taxon>
        <taxon>Amygdaleae</taxon>
        <taxon>Prunus</taxon>
    </lineage>
</organism>
<name>A0A6J5VAD7_PRUAR</name>